<dbReference type="GeneID" id="98157470"/>
<evidence type="ECO:0000256" key="1">
    <source>
        <dbReference type="SAM" id="MobiDB-lite"/>
    </source>
</evidence>
<keyword evidence="3" id="KW-1185">Reference proteome</keyword>
<dbReference type="EMBL" id="JBFXLR010000118">
    <property type="protein sequence ID" value="KAL2836337.1"/>
    <property type="molecule type" value="Genomic_DNA"/>
</dbReference>
<feature type="region of interest" description="Disordered" evidence="1">
    <location>
        <begin position="296"/>
        <end position="327"/>
    </location>
</feature>
<dbReference type="RefSeq" id="XP_070892046.1">
    <property type="nucleotide sequence ID" value="XM_071042306.1"/>
</dbReference>
<organism evidence="2 3">
    <name type="scientific">Aspergillus pseudodeflectus</name>
    <dbReference type="NCBI Taxonomy" id="176178"/>
    <lineage>
        <taxon>Eukaryota</taxon>
        <taxon>Fungi</taxon>
        <taxon>Dikarya</taxon>
        <taxon>Ascomycota</taxon>
        <taxon>Pezizomycotina</taxon>
        <taxon>Eurotiomycetes</taxon>
        <taxon>Eurotiomycetidae</taxon>
        <taxon>Eurotiales</taxon>
        <taxon>Aspergillaceae</taxon>
        <taxon>Aspergillus</taxon>
        <taxon>Aspergillus subgen. Nidulantes</taxon>
    </lineage>
</organism>
<reference evidence="2 3" key="1">
    <citation type="submission" date="2024-07" db="EMBL/GenBank/DDBJ databases">
        <title>Section-level genome sequencing and comparative genomics of Aspergillus sections Usti and Cavernicolus.</title>
        <authorList>
            <consortium name="Lawrence Berkeley National Laboratory"/>
            <person name="Nybo J.L."/>
            <person name="Vesth T.C."/>
            <person name="Theobald S."/>
            <person name="Frisvad J.C."/>
            <person name="Larsen T.O."/>
            <person name="Kjaerboelling I."/>
            <person name="Rothschild-Mancinelli K."/>
            <person name="Lyhne E.K."/>
            <person name="Kogle M.E."/>
            <person name="Barry K."/>
            <person name="Clum A."/>
            <person name="Na H."/>
            <person name="Ledsgaard L."/>
            <person name="Lin J."/>
            <person name="Lipzen A."/>
            <person name="Kuo A."/>
            <person name="Riley R."/>
            <person name="Mondo S."/>
            <person name="LaButti K."/>
            <person name="Haridas S."/>
            <person name="Pangalinan J."/>
            <person name="Salamov A.A."/>
            <person name="Simmons B.A."/>
            <person name="Magnuson J.K."/>
            <person name="Chen J."/>
            <person name="Drula E."/>
            <person name="Henrissat B."/>
            <person name="Wiebenga A."/>
            <person name="Lubbers R.J."/>
            <person name="Gomes A.C."/>
            <person name="Macurrencykelacurrency M.R."/>
            <person name="Stajich J."/>
            <person name="Grigoriev I.V."/>
            <person name="Mortensen U.H."/>
            <person name="De vries R.P."/>
            <person name="Baker S.E."/>
            <person name="Andersen M.R."/>
        </authorList>
    </citation>
    <scope>NUCLEOTIDE SEQUENCE [LARGE SCALE GENOMIC DNA]</scope>
    <source>
        <strain evidence="2 3">CBS 756.74</strain>
    </source>
</reference>
<sequence length="327" mass="37318">MNLIEISQREVRGFHQDLLVAIMLSAQGARLINHIPFTSWEESRRLAHEPGPAEALSRGLLLILDNFRNFNRERAWRVLGFLLSRNSCISEAATTVLLRTTFDSSYFDFITNPLDSALKQPSPEREYVLRTLADKYQHWLRPSPLPAFSIDTGFFTRIYWGAVGDMTTEIQNLFKYAPMSFLVRKWQLLRDTCQYACDYAQVAMLLHVLDANSSPFVVTCLIDGMVQAGVEVPDKYSRFIGLRKTLEHRADSMPLNEDRPFGKSAIVTMERIVIINDQPDYAGVFNDRGEFEYGGFGDEESDDIESVNGTGYDADSEDYAEFDDSDW</sequence>
<protein>
    <submittedName>
        <fullName evidence="2">Uncharacterized protein</fullName>
    </submittedName>
</protein>
<evidence type="ECO:0000313" key="3">
    <source>
        <dbReference type="Proteomes" id="UP001610444"/>
    </source>
</evidence>
<proteinExistence type="predicted"/>
<dbReference type="Proteomes" id="UP001610444">
    <property type="component" value="Unassembled WGS sequence"/>
</dbReference>
<accession>A0ABR4JB53</accession>
<comment type="caution">
    <text evidence="2">The sequence shown here is derived from an EMBL/GenBank/DDBJ whole genome shotgun (WGS) entry which is preliminary data.</text>
</comment>
<evidence type="ECO:0000313" key="2">
    <source>
        <dbReference type="EMBL" id="KAL2836337.1"/>
    </source>
</evidence>
<feature type="compositionally biased region" description="Acidic residues" evidence="1">
    <location>
        <begin position="314"/>
        <end position="327"/>
    </location>
</feature>
<gene>
    <name evidence="2" type="ORF">BJX68DRAFT_250774</name>
</gene>
<name>A0ABR4JB53_9EURO</name>